<name>A0A848FF52_9BURK</name>
<gene>
    <name evidence="1" type="ORF">HHL10_16230</name>
</gene>
<dbReference type="RefSeq" id="WP_169161440.1">
    <property type="nucleotide sequence ID" value="NZ_JABBFW010000011.1"/>
</dbReference>
<evidence type="ECO:0000313" key="1">
    <source>
        <dbReference type="EMBL" id="NML16531.1"/>
    </source>
</evidence>
<keyword evidence="2" id="KW-1185">Reference proteome</keyword>
<sequence>MDYDSEAIADFLEEVEHEGHPKVYVSMKNGLAAIGTLPDSWQALREHEDVVDAVRQLWQPVAHRLPMTLAALQRKLAGLAFLVTDSARPSLLYLFDEGRDLMARRGFWPLDKLPAPGDELDTDLSRLYRIHDGWVNIFGAIGGPLPAQQWTVIGKAPGIKGFLQVYSNGSQSLGFDLDETPAKAFAMDTEDDTVEPVDEFWAELDDRLARALKAYPDAR</sequence>
<reference evidence="1 2" key="1">
    <citation type="submission" date="2020-04" db="EMBL/GenBank/DDBJ databases">
        <title>Azohydromonas sp. isolated from soil.</title>
        <authorList>
            <person name="Dahal R.H."/>
        </authorList>
    </citation>
    <scope>NUCLEOTIDE SEQUENCE [LARGE SCALE GENOMIC DNA]</scope>
    <source>
        <strain evidence="1 2">G-1-1-14</strain>
    </source>
</reference>
<comment type="caution">
    <text evidence="1">The sequence shown here is derived from an EMBL/GenBank/DDBJ whole genome shotgun (WGS) entry which is preliminary data.</text>
</comment>
<organism evidence="1 2">
    <name type="scientific">Azohydromonas caseinilytica</name>
    <dbReference type="NCBI Taxonomy" id="2728836"/>
    <lineage>
        <taxon>Bacteria</taxon>
        <taxon>Pseudomonadati</taxon>
        <taxon>Pseudomonadota</taxon>
        <taxon>Betaproteobacteria</taxon>
        <taxon>Burkholderiales</taxon>
        <taxon>Sphaerotilaceae</taxon>
        <taxon>Azohydromonas</taxon>
    </lineage>
</organism>
<proteinExistence type="predicted"/>
<protein>
    <submittedName>
        <fullName evidence="1">Uncharacterized protein</fullName>
    </submittedName>
</protein>
<dbReference type="AlphaFoldDB" id="A0A848FF52"/>
<dbReference type="Proteomes" id="UP000574067">
    <property type="component" value="Unassembled WGS sequence"/>
</dbReference>
<accession>A0A848FF52</accession>
<evidence type="ECO:0000313" key="2">
    <source>
        <dbReference type="Proteomes" id="UP000574067"/>
    </source>
</evidence>
<dbReference type="EMBL" id="JABBFW010000011">
    <property type="protein sequence ID" value="NML16531.1"/>
    <property type="molecule type" value="Genomic_DNA"/>
</dbReference>